<keyword evidence="3" id="KW-1185">Reference proteome</keyword>
<sequence length="121" mass="13449">MLTSVKSRVPRTNTAVSKKRVIRQFGGSDKRRRLSTPPVLSTHNTKCVTSSAPETCHSTQEKECVVKQVDTTDDIPDKFDDIPDKFTDVLDELCSTLDMSDVSPSVNQFDDVIDFDSLLAV</sequence>
<evidence type="ECO:0000313" key="3">
    <source>
        <dbReference type="Proteomes" id="UP001209878"/>
    </source>
</evidence>
<name>A0AAD9L017_RIDPI</name>
<dbReference type="EMBL" id="JAODUO010000465">
    <property type="protein sequence ID" value="KAK2179923.1"/>
    <property type="molecule type" value="Genomic_DNA"/>
</dbReference>
<feature type="region of interest" description="Disordered" evidence="1">
    <location>
        <begin position="26"/>
        <end position="46"/>
    </location>
</feature>
<protein>
    <submittedName>
        <fullName evidence="2">Uncharacterized protein</fullName>
    </submittedName>
</protein>
<evidence type="ECO:0000313" key="2">
    <source>
        <dbReference type="EMBL" id="KAK2179923.1"/>
    </source>
</evidence>
<accession>A0AAD9L017</accession>
<dbReference type="Proteomes" id="UP001209878">
    <property type="component" value="Unassembled WGS sequence"/>
</dbReference>
<reference evidence="2" key="1">
    <citation type="journal article" date="2023" name="Mol. Biol. Evol.">
        <title>Third-Generation Sequencing Reveals the Adaptive Role of the Epigenome in Three Deep-Sea Polychaetes.</title>
        <authorList>
            <person name="Perez M."/>
            <person name="Aroh O."/>
            <person name="Sun Y."/>
            <person name="Lan Y."/>
            <person name="Juniper S.K."/>
            <person name="Young C.R."/>
            <person name="Angers B."/>
            <person name="Qian P.Y."/>
        </authorList>
    </citation>
    <scope>NUCLEOTIDE SEQUENCE</scope>
    <source>
        <strain evidence="2">R07B-5</strain>
    </source>
</reference>
<gene>
    <name evidence="2" type="ORF">NP493_466g02020</name>
</gene>
<proteinExistence type="predicted"/>
<organism evidence="2 3">
    <name type="scientific">Ridgeia piscesae</name>
    <name type="common">Tubeworm</name>
    <dbReference type="NCBI Taxonomy" id="27915"/>
    <lineage>
        <taxon>Eukaryota</taxon>
        <taxon>Metazoa</taxon>
        <taxon>Spiralia</taxon>
        <taxon>Lophotrochozoa</taxon>
        <taxon>Annelida</taxon>
        <taxon>Polychaeta</taxon>
        <taxon>Sedentaria</taxon>
        <taxon>Canalipalpata</taxon>
        <taxon>Sabellida</taxon>
        <taxon>Siboglinidae</taxon>
        <taxon>Ridgeia</taxon>
    </lineage>
</organism>
<dbReference type="AlphaFoldDB" id="A0AAD9L017"/>
<evidence type="ECO:0000256" key="1">
    <source>
        <dbReference type="SAM" id="MobiDB-lite"/>
    </source>
</evidence>
<comment type="caution">
    <text evidence="2">The sequence shown here is derived from an EMBL/GenBank/DDBJ whole genome shotgun (WGS) entry which is preliminary data.</text>
</comment>